<accession>A0ABQ9FZN2</accession>
<feature type="domain" description="EMI" evidence="3">
    <location>
        <begin position="14"/>
        <end position="92"/>
    </location>
</feature>
<reference evidence="4 5" key="1">
    <citation type="submission" date="2022-12" db="EMBL/GenBank/DDBJ databases">
        <title>Chromosome-level genome of Tegillarca granosa.</title>
        <authorList>
            <person name="Kim J."/>
        </authorList>
    </citation>
    <scope>NUCLEOTIDE SEQUENCE [LARGE SCALE GENOMIC DNA]</scope>
    <source>
        <strain evidence="4">Teg-2019</strain>
        <tissue evidence="4">Adductor muscle</tissue>
    </source>
</reference>
<evidence type="ECO:0000256" key="1">
    <source>
        <dbReference type="ARBA" id="ARBA00022729"/>
    </source>
</evidence>
<protein>
    <recommendedName>
        <fullName evidence="3">EMI domain-containing protein</fullName>
    </recommendedName>
</protein>
<keyword evidence="1" id="KW-0732">Signal</keyword>
<evidence type="ECO:0000259" key="3">
    <source>
        <dbReference type="PROSITE" id="PS51041"/>
    </source>
</evidence>
<proteinExistence type="predicted"/>
<comment type="caution">
    <text evidence="4">The sequence shown here is derived from an EMBL/GenBank/DDBJ whole genome shotgun (WGS) entry which is preliminary data.</text>
</comment>
<dbReference type="EMBL" id="JARBDR010000135">
    <property type="protein sequence ID" value="KAJ8321163.1"/>
    <property type="molecule type" value="Genomic_DNA"/>
</dbReference>
<dbReference type="InterPro" id="IPR011489">
    <property type="entry name" value="EMI_domain"/>
</dbReference>
<sequence>MYLKNSNDHCNVIKRRICPERKAQYELVPIKQTYTRPFYTRNCRLNNTCDRSQVIYKTAVRTIFYKRVVHNLVKKCCPGWQMNNPRDRGCMKRKFLYVCRTN</sequence>
<organism evidence="4 5">
    <name type="scientific">Tegillarca granosa</name>
    <name type="common">Malaysian cockle</name>
    <name type="synonym">Anadara granosa</name>
    <dbReference type="NCBI Taxonomy" id="220873"/>
    <lineage>
        <taxon>Eukaryota</taxon>
        <taxon>Metazoa</taxon>
        <taxon>Spiralia</taxon>
        <taxon>Lophotrochozoa</taxon>
        <taxon>Mollusca</taxon>
        <taxon>Bivalvia</taxon>
        <taxon>Autobranchia</taxon>
        <taxon>Pteriomorphia</taxon>
        <taxon>Arcoida</taxon>
        <taxon>Arcoidea</taxon>
        <taxon>Arcidae</taxon>
        <taxon>Tegillarca</taxon>
    </lineage>
</organism>
<keyword evidence="2" id="KW-1015">Disulfide bond</keyword>
<evidence type="ECO:0000313" key="5">
    <source>
        <dbReference type="Proteomes" id="UP001217089"/>
    </source>
</evidence>
<name>A0ABQ9FZN2_TEGGR</name>
<gene>
    <name evidence="4" type="ORF">KUTeg_001288</name>
</gene>
<dbReference type="Proteomes" id="UP001217089">
    <property type="component" value="Unassembled WGS sequence"/>
</dbReference>
<evidence type="ECO:0000313" key="4">
    <source>
        <dbReference type="EMBL" id="KAJ8321163.1"/>
    </source>
</evidence>
<dbReference type="PROSITE" id="PS51041">
    <property type="entry name" value="EMI"/>
    <property type="match status" value="1"/>
</dbReference>
<evidence type="ECO:0000256" key="2">
    <source>
        <dbReference type="ARBA" id="ARBA00023157"/>
    </source>
</evidence>
<dbReference type="Pfam" id="PF07546">
    <property type="entry name" value="EMI"/>
    <property type="match status" value="1"/>
</dbReference>
<keyword evidence="5" id="KW-1185">Reference proteome</keyword>